<keyword evidence="4" id="KW-1185">Reference proteome</keyword>
<feature type="transmembrane region" description="Helical" evidence="2">
    <location>
        <begin position="171"/>
        <end position="193"/>
    </location>
</feature>
<evidence type="ECO:0000256" key="1">
    <source>
        <dbReference type="SAM" id="MobiDB-lite"/>
    </source>
</evidence>
<dbReference type="AlphaFoldDB" id="A0AAD7UXI1"/>
<evidence type="ECO:0000313" key="4">
    <source>
        <dbReference type="Proteomes" id="UP001234581"/>
    </source>
</evidence>
<organism evidence="3 4">
    <name type="scientific">Lichtheimia ornata</name>
    <dbReference type="NCBI Taxonomy" id="688661"/>
    <lineage>
        <taxon>Eukaryota</taxon>
        <taxon>Fungi</taxon>
        <taxon>Fungi incertae sedis</taxon>
        <taxon>Mucoromycota</taxon>
        <taxon>Mucoromycotina</taxon>
        <taxon>Mucoromycetes</taxon>
        <taxon>Mucorales</taxon>
        <taxon>Lichtheimiaceae</taxon>
        <taxon>Lichtheimia</taxon>
    </lineage>
</organism>
<keyword evidence="2" id="KW-0472">Membrane</keyword>
<proteinExistence type="predicted"/>
<feature type="region of interest" description="Disordered" evidence="1">
    <location>
        <begin position="1"/>
        <end position="77"/>
    </location>
</feature>
<dbReference type="GeneID" id="83216984"/>
<keyword evidence="2" id="KW-0812">Transmembrane</keyword>
<sequence>MGDRGGGTHYIQQPQQARHSVPRSPSIHSLSNFITPNNNDDYDEKKDNNSIIHVPLNTGDDDDDDDDDDDEDYDPSDVPMYYVGGGMSSRTLVAPPVRRASWRATTGTCNTDSKYSIISAPSKICSSSTHQYIFTPPSMISLPHTDKQSGLTTPIVATTTTTKKKPSRRGVCNTMTILAVVLVVLFLFAGYPITLRIAKHLKDDDA</sequence>
<gene>
    <name evidence="3" type="ORF">O0I10_009579</name>
</gene>
<dbReference type="EMBL" id="JARTCD010000057">
    <property type="protein sequence ID" value="KAJ8654689.1"/>
    <property type="molecule type" value="Genomic_DNA"/>
</dbReference>
<dbReference type="RefSeq" id="XP_058339603.1">
    <property type="nucleotide sequence ID" value="XM_058489567.1"/>
</dbReference>
<name>A0AAD7UXI1_9FUNG</name>
<accession>A0AAD7UXI1</accession>
<evidence type="ECO:0000256" key="2">
    <source>
        <dbReference type="SAM" id="Phobius"/>
    </source>
</evidence>
<keyword evidence="2" id="KW-1133">Transmembrane helix</keyword>
<protein>
    <submittedName>
        <fullName evidence="3">Uncharacterized protein</fullName>
    </submittedName>
</protein>
<dbReference type="Proteomes" id="UP001234581">
    <property type="component" value="Unassembled WGS sequence"/>
</dbReference>
<comment type="caution">
    <text evidence="3">The sequence shown here is derived from an EMBL/GenBank/DDBJ whole genome shotgun (WGS) entry which is preliminary data.</text>
</comment>
<evidence type="ECO:0000313" key="3">
    <source>
        <dbReference type="EMBL" id="KAJ8654689.1"/>
    </source>
</evidence>
<feature type="compositionally biased region" description="Acidic residues" evidence="1">
    <location>
        <begin position="59"/>
        <end position="75"/>
    </location>
</feature>
<feature type="compositionally biased region" description="Polar residues" evidence="1">
    <location>
        <begin position="26"/>
        <end position="36"/>
    </location>
</feature>
<reference evidence="3 4" key="1">
    <citation type="submission" date="2023-03" db="EMBL/GenBank/DDBJ databases">
        <title>Genome sequence of Lichtheimia ornata CBS 291.66.</title>
        <authorList>
            <person name="Mohabir J.T."/>
            <person name="Shea T.P."/>
            <person name="Kurbessoian T."/>
            <person name="Berby B."/>
            <person name="Fontaine J."/>
            <person name="Livny J."/>
            <person name="Gnirke A."/>
            <person name="Stajich J.E."/>
            <person name="Cuomo C.A."/>
        </authorList>
    </citation>
    <scope>NUCLEOTIDE SEQUENCE [LARGE SCALE GENOMIC DNA]</scope>
    <source>
        <strain evidence="3">CBS 291.66</strain>
    </source>
</reference>